<dbReference type="InterPro" id="IPR029063">
    <property type="entry name" value="SAM-dependent_MTases_sf"/>
</dbReference>
<dbReference type="Gene3D" id="3.40.50.150">
    <property type="entry name" value="Vaccinia Virus protein VP39"/>
    <property type="match status" value="1"/>
</dbReference>
<reference evidence="1" key="1">
    <citation type="journal article" date="2015" name="Proc. Natl. Acad. Sci. U.S.A.">
        <title>Networks of energetic and metabolic interactions define dynamics in microbial communities.</title>
        <authorList>
            <person name="Embree M."/>
            <person name="Liu J.K."/>
            <person name="Al-Bassam M.M."/>
            <person name="Zengler K."/>
        </authorList>
    </citation>
    <scope>NUCLEOTIDE SEQUENCE</scope>
</reference>
<accession>A0A0W8FPX4</accession>
<dbReference type="SUPFAM" id="SSF53335">
    <property type="entry name" value="S-adenosyl-L-methionine-dependent methyltransferases"/>
    <property type="match status" value="1"/>
</dbReference>
<dbReference type="CDD" id="cd02440">
    <property type="entry name" value="AdoMet_MTases"/>
    <property type="match status" value="1"/>
</dbReference>
<gene>
    <name evidence="1" type="ORF">ASZ90_007894</name>
</gene>
<dbReference type="EMBL" id="LNQE01000974">
    <property type="protein sequence ID" value="KUG22355.1"/>
    <property type="molecule type" value="Genomic_DNA"/>
</dbReference>
<comment type="caution">
    <text evidence="1">The sequence shown here is derived from an EMBL/GenBank/DDBJ whole genome shotgun (WGS) entry which is preliminary data.</text>
</comment>
<dbReference type="AlphaFoldDB" id="A0A0W8FPX4"/>
<dbReference type="InterPro" id="IPR010743">
    <property type="entry name" value="Methionine_synth_MetW"/>
</dbReference>
<dbReference type="NCBIfam" id="TIGR02081">
    <property type="entry name" value="metW"/>
    <property type="match status" value="1"/>
</dbReference>
<proteinExistence type="predicted"/>
<organism evidence="1">
    <name type="scientific">hydrocarbon metagenome</name>
    <dbReference type="NCBI Taxonomy" id="938273"/>
    <lineage>
        <taxon>unclassified sequences</taxon>
        <taxon>metagenomes</taxon>
        <taxon>ecological metagenomes</taxon>
    </lineage>
</organism>
<name>A0A0W8FPX4_9ZZZZ</name>
<dbReference type="Pfam" id="PF07021">
    <property type="entry name" value="MetW"/>
    <property type="match status" value="1"/>
</dbReference>
<sequence length="201" mass="23296">MESEKIHLDHRIIYSIIEQNSRVLDLGCGEGDLLYPLVRDKNIRAQGIELDDKAIQECVKKGLSVFHDDIEKSLKEYPDDSFDYVILNQSMQEVKKVDCVIGESLRIGRKVIIGFPNFAHFKSRIMLFFQGKSPVTKSLPYLWFDTPNVRFLSVIDFRDFCARKNIRIVEAHYLGEKTIVRFLPNLLALNAIFVLTNNSKW</sequence>
<protein>
    <submittedName>
        <fullName evidence="1">Methionine biosynthesis protein metw</fullName>
    </submittedName>
</protein>
<evidence type="ECO:0000313" key="1">
    <source>
        <dbReference type="EMBL" id="KUG22355.1"/>
    </source>
</evidence>